<evidence type="ECO:0000256" key="1">
    <source>
        <dbReference type="ARBA" id="ARBA00010381"/>
    </source>
</evidence>
<reference evidence="3" key="1">
    <citation type="submission" date="2021-09" db="EMBL/GenBank/DDBJ databases">
        <authorList>
            <consortium name="AG Swart"/>
            <person name="Singh M."/>
            <person name="Singh A."/>
            <person name="Seah K."/>
            <person name="Emmerich C."/>
        </authorList>
    </citation>
    <scope>NUCLEOTIDE SEQUENCE</scope>
    <source>
        <strain evidence="3">ATCC30299</strain>
    </source>
</reference>
<dbReference type="SUPFAM" id="SSF117916">
    <property type="entry name" value="Fe-S cluster assembly (FSCA) domain-like"/>
    <property type="match status" value="1"/>
</dbReference>
<dbReference type="Gene3D" id="3.30.300.130">
    <property type="entry name" value="Fe-S cluster assembly (FSCA)"/>
    <property type="match status" value="1"/>
</dbReference>
<comment type="similarity">
    <text evidence="1">Belongs to the MIP18 family.</text>
</comment>
<dbReference type="InterPro" id="IPR039796">
    <property type="entry name" value="MIP18"/>
</dbReference>
<dbReference type="PANTHER" id="PTHR12377">
    <property type="entry name" value="CYTOSOLIC IRON-SULFUR ASSEMBLY COMPONENT 2B-RELATED"/>
    <property type="match status" value="1"/>
</dbReference>
<keyword evidence="2" id="KW-0159">Chromosome partition</keyword>
<dbReference type="InterPro" id="IPR034904">
    <property type="entry name" value="FSCA_dom_sf"/>
</dbReference>
<dbReference type="GO" id="GO:0051604">
    <property type="term" value="P:protein maturation"/>
    <property type="evidence" value="ECO:0007669"/>
    <property type="project" value="InterPro"/>
</dbReference>
<evidence type="ECO:0000313" key="3">
    <source>
        <dbReference type="EMBL" id="CAG9324457.1"/>
    </source>
</evidence>
<name>A0AAU9JBZ9_9CILI</name>
<dbReference type="PANTHER" id="PTHR12377:SF2">
    <property type="entry name" value="CYTOSOLIC IRON-SULFUR ASSEMBLY COMPONENT 2A"/>
    <property type="match status" value="1"/>
</dbReference>
<dbReference type="Proteomes" id="UP001162131">
    <property type="component" value="Unassembled WGS sequence"/>
</dbReference>
<gene>
    <name evidence="3" type="ORF">BSTOLATCC_MIC36247</name>
</gene>
<accession>A0AAU9JBZ9</accession>
<keyword evidence="4" id="KW-1185">Reference proteome</keyword>
<organism evidence="3 4">
    <name type="scientific">Blepharisma stoltei</name>
    <dbReference type="NCBI Taxonomy" id="1481888"/>
    <lineage>
        <taxon>Eukaryota</taxon>
        <taxon>Sar</taxon>
        <taxon>Alveolata</taxon>
        <taxon>Ciliophora</taxon>
        <taxon>Postciliodesmatophora</taxon>
        <taxon>Heterotrichea</taxon>
        <taxon>Heterotrichida</taxon>
        <taxon>Blepharismidae</taxon>
        <taxon>Blepharisma</taxon>
    </lineage>
</organism>
<dbReference type="AlphaFoldDB" id="A0AAU9JBZ9"/>
<evidence type="ECO:0000313" key="4">
    <source>
        <dbReference type="Proteomes" id="UP001162131"/>
    </source>
</evidence>
<dbReference type="Gene3D" id="6.10.250.1280">
    <property type="match status" value="1"/>
</dbReference>
<evidence type="ECO:0000256" key="2">
    <source>
        <dbReference type="ARBA" id="ARBA00022829"/>
    </source>
</evidence>
<protein>
    <recommendedName>
        <fullName evidence="5">MIP18 family-like domain-containing protein</fullName>
    </recommendedName>
</protein>
<evidence type="ECO:0008006" key="5">
    <source>
        <dbReference type="Google" id="ProtNLM"/>
    </source>
</evidence>
<proteinExistence type="inferred from homology"/>
<sequence length="139" mass="15630">MATCDGNQASPLEVIKDIKMRAIDAIGSIKDPDHTESLRELGVVSEEEIQVEEISGGYSALIRWKPNCYTCPHASNMALCMRYKLQEAFNNNENIKIDILLKDDGHSTKYDIDKQVNDKERVAAALEKKEVVDMIKEST</sequence>
<comment type="caution">
    <text evidence="3">The sequence shown here is derived from an EMBL/GenBank/DDBJ whole genome shotgun (WGS) entry which is preliminary data.</text>
</comment>
<dbReference type="GO" id="GO:0007059">
    <property type="term" value="P:chromosome segregation"/>
    <property type="evidence" value="ECO:0007669"/>
    <property type="project" value="UniProtKB-KW"/>
</dbReference>
<dbReference type="EMBL" id="CAJZBQ010000036">
    <property type="protein sequence ID" value="CAG9324457.1"/>
    <property type="molecule type" value="Genomic_DNA"/>
</dbReference>